<dbReference type="GO" id="GO:0016114">
    <property type="term" value="P:terpenoid biosynthetic process"/>
    <property type="evidence" value="ECO:0007669"/>
    <property type="project" value="InterPro"/>
</dbReference>
<dbReference type="SUPFAM" id="SSF52922">
    <property type="entry name" value="TK C-terminal domain-like"/>
    <property type="match status" value="1"/>
</dbReference>
<dbReference type="InterPro" id="IPR005477">
    <property type="entry name" value="Dxylulose-5-P_synthase"/>
</dbReference>
<feature type="domain" description="Transketolase C-terminal" evidence="5">
    <location>
        <begin position="26"/>
        <end position="140"/>
    </location>
</feature>
<evidence type="ECO:0000256" key="2">
    <source>
        <dbReference type="ARBA" id="ARBA00011738"/>
    </source>
</evidence>
<dbReference type="EMBL" id="CACRUX010000072">
    <property type="protein sequence ID" value="VYU38684.1"/>
    <property type="molecule type" value="Genomic_DNA"/>
</dbReference>
<reference evidence="6" key="1">
    <citation type="submission" date="2019-11" db="EMBL/GenBank/DDBJ databases">
        <authorList>
            <person name="Feng L."/>
        </authorList>
    </citation>
    <scope>NUCLEOTIDE SEQUENCE</scope>
    <source>
        <strain evidence="6">VrattiLFYP33</strain>
    </source>
</reference>
<gene>
    <name evidence="6" type="ORF">VRLFYP33_00181</name>
</gene>
<evidence type="ECO:0000256" key="4">
    <source>
        <dbReference type="ARBA" id="ARBA00023052"/>
    </source>
</evidence>
<evidence type="ECO:0000256" key="1">
    <source>
        <dbReference type="ARBA" id="ARBA00001946"/>
    </source>
</evidence>
<comment type="cofactor">
    <cofactor evidence="1">
        <name>Mg(2+)</name>
        <dbReference type="ChEBI" id="CHEBI:18420"/>
    </cofactor>
</comment>
<sequence>MIRVPGGKVQTFESGNAFNGDLSNQVTVKGNTVALLGLGAFYDLALRTKDALKAELGIEATVVNPRLSSEVDADTLESLKADHNLVVTLEDGVLDGGFGEKVSRFYGLSDMKVLNIGMKKEVNDRVPMDELVARYHLSPELIVNDVKAILNK</sequence>
<accession>A0A6N3EFH6</accession>
<organism evidence="6">
    <name type="scientific">Veillonella ratti</name>
    <dbReference type="NCBI Taxonomy" id="103892"/>
    <lineage>
        <taxon>Bacteria</taxon>
        <taxon>Bacillati</taxon>
        <taxon>Bacillota</taxon>
        <taxon>Negativicutes</taxon>
        <taxon>Veillonellales</taxon>
        <taxon>Veillonellaceae</taxon>
        <taxon>Veillonella</taxon>
    </lineage>
</organism>
<proteinExistence type="predicted"/>
<dbReference type="GO" id="GO:0008661">
    <property type="term" value="F:1-deoxy-D-xylulose-5-phosphate synthase activity"/>
    <property type="evidence" value="ECO:0007669"/>
    <property type="project" value="InterPro"/>
</dbReference>
<dbReference type="InterPro" id="IPR009014">
    <property type="entry name" value="Transketo_C/PFOR_II"/>
</dbReference>
<dbReference type="PANTHER" id="PTHR43322">
    <property type="entry name" value="1-D-DEOXYXYLULOSE 5-PHOSPHATE SYNTHASE-RELATED"/>
    <property type="match status" value="1"/>
</dbReference>
<dbReference type="GO" id="GO:0005829">
    <property type="term" value="C:cytosol"/>
    <property type="evidence" value="ECO:0007669"/>
    <property type="project" value="TreeGrafter"/>
</dbReference>
<dbReference type="GO" id="GO:0019288">
    <property type="term" value="P:isopentenyl diphosphate biosynthetic process, methylerythritol 4-phosphate pathway"/>
    <property type="evidence" value="ECO:0007669"/>
    <property type="project" value="TreeGrafter"/>
</dbReference>
<dbReference type="PANTHER" id="PTHR43322:SF1">
    <property type="entry name" value="1-DEOXY-D-XYLULOSE-5-PHOSPHATE SYNTHASE"/>
    <property type="match status" value="1"/>
</dbReference>
<dbReference type="AlphaFoldDB" id="A0A6N3EFH6"/>
<dbReference type="Gene3D" id="3.40.50.920">
    <property type="match status" value="1"/>
</dbReference>
<dbReference type="Pfam" id="PF02780">
    <property type="entry name" value="Transketolase_C"/>
    <property type="match status" value="1"/>
</dbReference>
<dbReference type="InterPro" id="IPR033248">
    <property type="entry name" value="Transketolase_C"/>
</dbReference>
<evidence type="ECO:0000259" key="5">
    <source>
        <dbReference type="Pfam" id="PF02780"/>
    </source>
</evidence>
<comment type="subunit">
    <text evidence="2">Homodimer.</text>
</comment>
<keyword evidence="3" id="KW-0808">Transferase</keyword>
<evidence type="ECO:0000256" key="3">
    <source>
        <dbReference type="ARBA" id="ARBA00022679"/>
    </source>
</evidence>
<name>A0A6N3EFH6_9FIRM</name>
<evidence type="ECO:0000313" key="6">
    <source>
        <dbReference type="EMBL" id="VYU38684.1"/>
    </source>
</evidence>
<protein>
    <submittedName>
        <fullName evidence="6">1-deoxy-D-xylulose-5-phosphate synthase</fullName>
    </submittedName>
</protein>
<keyword evidence="4" id="KW-0786">Thiamine pyrophosphate</keyword>